<dbReference type="InterPro" id="IPR000595">
    <property type="entry name" value="cNMP-bd_dom"/>
</dbReference>
<dbReference type="Proteomes" id="UP000500961">
    <property type="component" value="Chromosome"/>
</dbReference>
<dbReference type="CDD" id="cd00038">
    <property type="entry name" value="CAP_ED"/>
    <property type="match status" value="1"/>
</dbReference>
<dbReference type="AlphaFoldDB" id="A0A7D4BYJ0"/>
<proteinExistence type="predicted"/>
<dbReference type="SUPFAM" id="SSF51206">
    <property type="entry name" value="cAMP-binding domain-like"/>
    <property type="match status" value="1"/>
</dbReference>
<dbReference type="InterPro" id="IPR014710">
    <property type="entry name" value="RmlC-like_jellyroll"/>
</dbReference>
<dbReference type="EMBL" id="CP041345">
    <property type="protein sequence ID" value="QKG79144.1"/>
    <property type="molecule type" value="Genomic_DNA"/>
</dbReference>
<protein>
    <submittedName>
        <fullName evidence="2">Crp/Fnr family transcriptional regulator</fullName>
    </submittedName>
</protein>
<gene>
    <name evidence="2" type="ORF">FHG85_02320</name>
</gene>
<organism evidence="2 3">
    <name type="scientific">Tenuifilum thalassicum</name>
    <dbReference type="NCBI Taxonomy" id="2590900"/>
    <lineage>
        <taxon>Bacteria</taxon>
        <taxon>Pseudomonadati</taxon>
        <taxon>Bacteroidota</taxon>
        <taxon>Bacteroidia</taxon>
        <taxon>Bacteroidales</taxon>
        <taxon>Tenuifilaceae</taxon>
        <taxon>Tenuifilum</taxon>
    </lineage>
</organism>
<dbReference type="RefSeq" id="WP_173072661.1">
    <property type="nucleotide sequence ID" value="NZ_CP041345.1"/>
</dbReference>
<accession>A0A7D4BYJ0</accession>
<sequence length="195" mass="22997">MLTKFKKSLEQNIDLNPKLWANIEEFAMVKYLKKNEYLLKAGEVCQHGYFINKGSLVKTFLNPNGKEIVQGFYIDEVYAYLSEVTGYFSDTRSNFEIKAIENCELIEFSKPQLGYLVEHFPEFAIMFHKITSSSYQNLYMFSAMRLSLSSEDFLNYLYKNHPIILQRIPDKYIAQFMGISKEWFSKLKRRLLSHS</sequence>
<evidence type="ECO:0000259" key="1">
    <source>
        <dbReference type="Pfam" id="PF00027"/>
    </source>
</evidence>
<keyword evidence="3" id="KW-1185">Reference proteome</keyword>
<evidence type="ECO:0000313" key="2">
    <source>
        <dbReference type="EMBL" id="QKG79144.1"/>
    </source>
</evidence>
<dbReference type="Pfam" id="PF00027">
    <property type="entry name" value="cNMP_binding"/>
    <property type="match status" value="1"/>
</dbReference>
<dbReference type="InterPro" id="IPR018490">
    <property type="entry name" value="cNMP-bd_dom_sf"/>
</dbReference>
<dbReference type="KEGG" id="ttz:FHG85_02320"/>
<feature type="domain" description="Cyclic nucleotide-binding" evidence="1">
    <location>
        <begin position="30"/>
        <end position="118"/>
    </location>
</feature>
<dbReference type="Gene3D" id="2.60.120.10">
    <property type="entry name" value="Jelly Rolls"/>
    <property type="match status" value="1"/>
</dbReference>
<evidence type="ECO:0000313" key="3">
    <source>
        <dbReference type="Proteomes" id="UP000500961"/>
    </source>
</evidence>
<reference evidence="2 3" key="1">
    <citation type="submission" date="2019-07" db="EMBL/GenBank/DDBJ databases">
        <title>Thalassofilum flectens gen. nov., sp. nov., a novel moderate thermophilic anaerobe from a shallow sea hot spring in Kunashir Island (Russia), representing a new family in the order Bacteroidales, and proposal of Thalassofilacea fam. nov.</title>
        <authorList>
            <person name="Kochetkova T.V."/>
            <person name="Podosokorskaya O.A."/>
            <person name="Novikov A."/>
            <person name="Elcheninov A.G."/>
            <person name="Toshchakov S.V."/>
            <person name="Kublanov I.V."/>
        </authorList>
    </citation>
    <scope>NUCLEOTIDE SEQUENCE [LARGE SCALE GENOMIC DNA]</scope>
    <source>
        <strain evidence="2 3">38-H</strain>
    </source>
</reference>
<name>A0A7D4BYJ0_9BACT</name>